<proteinExistence type="predicted"/>
<evidence type="ECO:0000313" key="2">
    <source>
        <dbReference type="Proteomes" id="UP000886595"/>
    </source>
</evidence>
<sequence>MTNGKLRNEEIDFFPEVSDNYSNLAKAHAAENAKPLNAIEFEKGLRKRYAQKDEEYDSMLGIVEYIRVDFSSSFLREGGKTLDAITLV</sequence>
<protein>
    <submittedName>
        <fullName evidence="1">Uncharacterized protein</fullName>
    </submittedName>
</protein>
<comment type="caution">
    <text evidence="1">The sequence shown here is derived from an EMBL/GenBank/DDBJ whole genome shotgun (WGS) entry which is preliminary data.</text>
</comment>
<keyword evidence="2" id="KW-1185">Reference proteome</keyword>
<dbReference type="Proteomes" id="UP000886595">
    <property type="component" value="Unassembled WGS sequence"/>
</dbReference>
<dbReference type="AlphaFoldDB" id="A0A8X7S937"/>
<organism evidence="1 2">
    <name type="scientific">Brassica carinata</name>
    <name type="common">Ethiopian mustard</name>
    <name type="synonym">Abyssinian cabbage</name>
    <dbReference type="NCBI Taxonomy" id="52824"/>
    <lineage>
        <taxon>Eukaryota</taxon>
        <taxon>Viridiplantae</taxon>
        <taxon>Streptophyta</taxon>
        <taxon>Embryophyta</taxon>
        <taxon>Tracheophyta</taxon>
        <taxon>Spermatophyta</taxon>
        <taxon>Magnoliopsida</taxon>
        <taxon>eudicotyledons</taxon>
        <taxon>Gunneridae</taxon>
        <taxon>Pentapetalae</taxon>
        <taxon>rosids</taxon>
        <taxon>malvids</taxon>
        <taxon>Brassicales</taxon>
        <taxon>Brassicaceae</taxon>
        <taxon>Brassiceae</taxon>
        <taxon>Brassica</taxon>
    </lineage>
</organism>
<dbReference type="OrthoDB" id="25818at2759"/>
<gene>
    <name evidence="1" type="ORF">Bca52824_031974</name>
</gene>
<name>A0A8X7S937_BRACI</name>
<accession>A0A8X7S937</accession>
<reference evidence="1 2" key="1">
    <citation type="submission" date="2020-02" db="EMBL/GenBank/DDBJ databases">
        <authorList>
            <person name="Ma Q."/>
            <person name="Huang Y."/>
            <person name="Song X."/>
            <person name="Pei D."/>
        </authorList>
    </citation>
    <scope>NUCLEOTIDE SEQUENCE [LARGE SCALE GENOMIC DNA]</scope>
    <source>
        <strain evidence="1">Sxm20200214</strain>
        <tissue evidence="1">Leaf</tissue>
    </source>
</reference>
<evidence type="ECO:0000313" key="1">
    <source>
        <dbReference type="EMBL" id="KAG2303323.1"/>
    </source>
</evidence>
<dbReference type="EMBL" id="JAAMPC010000007">
    <property type="protein sequence ID" value="KAG2303323.1"/>
    <property type="molecule type" value="Genomic_DNA"/>
</dbReference>